<sequence>MSMRIRSRKNWRTVPEEIPKFKSSVHKKGRRNEAPNNRRWRCSSINIVGGGACLHDARPPCCSGPNRGCRLRRCCITDKDLGTGNREQSGTERTNDRGHTTGEQKRFGKRR</sequence>
<reference evidence="2" key="1">
    <citation type="journal article" date="2019" name="bioRxiv">
        <title>The Genome of the Zebra Mussel, Dreissena polymorpha: A Resource for Invasive Species Research.</title>
        <authorList>
            <person name="McCartney M.A."/>
            <person name="Auch B."/>
            <person name="Kono T."/>
            <person name="Mallez S."/>
            <person name="Zhang Y."/>
            <person name="Obille A."/>
            <person name="Becker A."/>
            <person name="Abrahante J.E."/>
            <person name="Garbe J."/>
            <person name="Badalamenti J.P."/>
            <person name="Herman A."/>
            <person name="Mangelson H."/>
            <person name="Liachko I."/>
            <person name="Sullivan S."/>
            <person name="Sone E.D."/>
            <person name="Koren S."/>
            <person name="Silverstein K.A.T."/>
            <person name="Beckman K.B."/>
            <person name="Gohl D.M."/>
        </authorList>
    </citation>
    <scope>NUCLEOTIDE SEQUENCE</scope>
    <source>
        <strain evidence="2">Duluth1</strain>
        <tissue evidence="2">Whole animal</tissue>
    </source>
</reference>
<dbReference type="EMBL" id="JAIWYP010000013">
    <property type="protein sequence ID" value="KAH3722193.1"/>
    <property type="molecule type" value="Genomic_DNA"/>
</dbReference>
<accession>A0A9D4HLS5</accession>
<dbReference type="Proteomes" id="UP000828390">
    <property type="component" value="Unassembled WGS sequence"/>
</dbReference>
<reference evidence="2" key="2">
    <citation type="submission" date="2020-11" db="EMBL/GenBank/DDBJ databases">
        <authorList>
            <person name="McCartney M.A."/>
            <person name="Auch B."/>
            <person name="Kono T."/>
            <person name="Mallez S."/>
            <person name="Becker A."/>
            <person name="Gohl D.M."/>
            <person name="Silverstein K.A.T."/>
            <person name="Koren S."/>
            <person name="Bechman K.B."/>
            <person name="Herman A."/>
            <person name="Abrahante J.E."/>
            <person name="Garbe J."/>
        </authorList>
    </citation>
    <scope>NUCLEOTIDE SEQUENCE</scope>
    <source>
        <strain evidence="2">Duluth1</strain>
        <tissue evidence="2">Whole animal</tissue>
    </source>
</reference>
<proteinExistence type="predicted"/>
<evidence type="ECO:0000313" key="3">
    <source>
        <dbReference type="Proteomes" id="UP000828390"/>
    </source>
</evidence>
<dbReference type="AlphaFoldDB" id="A0A9D4HLS5"/>
<gene>
    <name evidence="2" type="ORF">DPMN_065148</name>
</gene>
<keyword evidence="3" id="KW-1185">Reference proteome</keyword>
<feature type="region of interest" description="Disordered" evidence="1">
    <location>
        <begin position="80"/>
        <end position="111"/>
    </location>
</feature>
<feature type="compositionally biased region" description="Basic and acidic residues" evidence="1">
    <location>
        <begin position="89"/>
        <end position="111"/>
    </location>
</feature>
<evidence type="ECO:0000313" key="2">
    <source>
        <dbReference type="EMBL" id="KAH3722193.1"/>
    </source>
</evidence>
<evidence type="ECO:0000256" key="1">
    <source>
        <dbReference type="SAM" id="MobiDB-lite"/>
    </source>
</evidence>
<protein>
    <submittedName>
        <fullName evidence="2">Uncharacterized protein</fullName>
    </submittedName>
</protein>
<name>A0A9D4HLS5_DREPO</name>
<organism evidence="2 3">
    <name type="scientific">Dreissena polymorpha</name>
    <name type="common">Zebra mussel</name>
    <name type="synonym">Mytilus polymorpha</name>
    <dbReference type="NCBI Taxonomy" id="45954"/>
    <lineage>
        <taxon>Eukaryota</taxon>
        <taxon>Metazoa</taxon>
        <taxon>Spiralia</taxon>
        <taxon>Lophotrochozoa</taxon>
        <taxon>Mollusca</taxon>
        <taxon>Bivalvia</taxon>
        <taxon>Autobranchia</taxon>
        <taxon>Heteroconchia</taxon>
        <taxon>Euheterodonta</taxon>
        <taxon>Imparidentia</taxon>
        <taxon>Neoheterodontei</taxon>
        <taxon>Myida</taxon>
        <taxon>Dreissenoidea</taxon>
        <taxon>Dreissenidae</taxon>
        <taxon>Dreissena</taxon>
    </lineage>
</organism>
<comment type="caution">
    <text evidence="2">The sequence shown here is derived from an EMBL/GenBank/DDBJ whole genome shotgun (WGS) entry which is preliminary data.</text>
</comment>